<evidence type="ECO:0000313" key="3">
    <source>
        <dbReference type="EMBL" id="RZI31664.1"/>
    </source>
</evidence>
<keyword evidence="1" id="KW-0812">Transmembrane</keyword>
<dbReference type="PANTHER" id="PTHR30572">
    <property type="entry name" value="MEMBRANE COMPONENT OF TRANSPORTER-RELATED"/>
    <property type="match status" value="1"/>
</dbReference>
<gene>
    <name evidence="3" type="ORF">EUX57_11530</name>
</gene>
<dbReference type="EMBL" id="SGFE01000020">
    <property type="protein sequence ID" value="RZI31664.1"/>
    <property type="molecule type" value="Genomic_DNA"/>
</dbReference>
<evidence type="ECO:0000259" key="2">
    <source>
        <dbReference type="Pfam" id="PF12704"/>
    </source>
</evidence>
<organism evidence="3 4">
    <name type="scientific">Pseudomonas orientalis</name>
    <dbReference type="NCBI Taxonomy" id="76758"/>
    <lineage>
        <taxon>Bacteria</taxon>
        <taxon>Pseudomonadati</taxon>
        <taxon>Pseudomonadota</taxon>
        <taxon>Gammaproteobacteria</taxon>
        <taxon>Pseudomonadales</taxon>
        <taxon>Pseudomonadaceae</taxon>
        <taxon>Pseudomonas</taxon>
    </lineage>
</organism>
<dbReference type="Pfam" id="PF12704">
    <property type="entry name" value="MacB_PCD"/>
    <property type="match status" value="1"/>
</dbReference>
<dbReference type="InterPro" id="IPR025857">
    <property type="entry name" value="MacB_PCD"/>
</dbReference>
<comment type="caution">
    <text evidence="3">The sequence shown here is derived from an EMBL/GenBank/DDBJ whole genome shotgun (WGS) entry which is preliminary data.</text>
</comment>
<dbReference type="InterPro" id="IPR050250">
    <property type="entry name" value="Macrolide_Exporter_MacB"/>
</dbReference>
<dbReference type="GO" id="GO:0022857">
    <property type="term" value="F:transmembrane transporter activity"/>
    <property type="evidence" value="ECO:0007669"/>
    <property type="project" value="TreeGrafter"/>
</dbReference>
<dbReference type="GO" id="GO:0005886">
    <property type="term" value="C:plasma membrane"/>
    <property type="evidence" value="ECO:0007669"/>
    <property type="project" value="TreeGrafter"/>
</dbReference>
<keyword evidence="1" id="KW-0472">Membrane</keyword>
<keyword evidence="1" id="KW-1133">Transmembrane helix</keyword>
<dbReference type="AlphaFoldDB" id="A0A4Q7CYV7"/>
<protein>
    <submittedName>
        <fullName evidence="3">ABC transporter permease</fullName>
    </submittedName>
</protein>
<evidence type="ECO:0000313" key="4">
    <source>
        <dbReference type="Proteomes" id="UP000293369"/>
    </source>
</evidence>
<name>A0A4Q7CYV7_9PSED</name>
<feature type="transmembrane region" description="Helical" evidence="1">
    <location>
        <begin position="79"/>
        <end position="101"/>
    </location>
</feature>
<feature type="domain" description="MacB-like periplasmic core" evidence="2">
    <location>
        <begin position="84"/>
        <end position="247"/>
    </location>
</feature>
<reference evidence="3 4" key="1">
    <citation type="submission" date="2019-02" db="EMBL/GenBank/DDBJ databases">
        <title>Pseudomonas spp from wheat grain.</title>
        <authorList>
            <person name="Cho G.-S."/>
            <person name="Franz C.M.A.P."/>
        </authorList>
    </citation>
    <scope>NUCLEOTIDE SEQUENCE [LARGE SCALE GENOMIC DNA]</scope>
    <source>
        <strain evidence="3 4">133NRW</strain>
    </source>
</reference>
<feature type="transmembrane region" description="Helical" evidence="1">
    <location>
        <begin position="415"/>
        <end position="435"/>
    </location>
</feature>
<proteinExistence type="predicted"/>
<evidence type="ECO:0000256" key="1">
    <source>
        <dbReference type="SAM" id="Phobius"/>
    </source>
</evidence>
<dbReference type="PANTHER" id="PTHR30572:SF15">
    <property type="entry name" value="ABC TRANSPORTER PERMEASE"/>
    <property type="match status" value="1"/>
</dbReference>
<feature type="transmembrane region" description="Helical" evidence="1">
    <location>
        <begin position="365"/>
        <end position="395"/>
    </location>
</feature>
<accession>A0A4Q7CYV7</accession>
<dbReference type="Proteomes" id="UP000293369">
    <property type="component" value="Unassembled WGS sequence"/>
</dbReference>
<sequence length="445" mass="48049">MVARGGAGGDQPSSGGLSAALGRGWCVDRGLYRTGAQPLDPQRFFPMTRAGQTAAATSTLSKTWVLVVIYLRQLLRKPVYLAAIVLSFTVVMAAVVMTFAVREGLRATLDASSQPGWYFMINAHANTELMSQVTRAQALNLEQLHDADVAHVRGYSAELAMLTRQKADGRDKELIVRGVTDGAFSLVNPLSGANYARIIEGRRFQPDKNEVIVGASLRNHYPDFAVGHSILLKGQPWKIVGVFTSGGSVRESEFWSDLVHLRTDYGLAPVYSVIAFGGPPASAARYNATLADLEKDTLTIRDSREHYAGQAQDLIDLVMYFGLAFAVLVGIVAATGVAALIESLLMDNADDLRVLALIGFGRERLIAHLALIGLLGFAGGVLGLFICLLLFSGMTFTTYSQSRELAFSISINREVISASLAYCVLLGMAAAALVIPRLQRRARHE</sequence>
<feature type="transmembrane region" description="Helical" evidence="1">
    <location>
        <begin position="317"/>
        <end position="345"/>
    </location>
</feature>